<gene>
    <name evidence="2" type="ORF">Fmac_010627</name>
</gene>
<organism evidence="2 3">
    <name type="scientific">Flemingia macrophylla</name>
    <dbReference type="NCBI Taxonomy" id="520843"/>
    <lineage>
        <taxon>Eukaryota</taxon>
        <taxon>Viridiplantae</taxon>
        <taxon>Streptophyta</taxon>
        <taxon>Embryophyta</taxon>
        <taxon>Tracheophyta</taxon>
        <taxon>Spermatophyta</taxon>
        <taxon>Magnoliopsida</taxon>
        <taxon>eudicotyledons</taxon>
        <taxon>Gunneridae</taxon>
        <taxon>Pentapetalae</taxon>
        <taxon>rosids</taxon>
        <taxon>fabids</taxon>
        <taxon>Fabales</taxon>
        <taxon>Fabaceae</taxon>
        <taxon>Papilionoideae</taxon>
        <taxon>50 kb inversion clade</taxon>
        <taxon>NPAAA clade</taxon>
        <taxon>indigoferoid/millettioid clade</taxon>
        <taxon>Phaseoleae</taxon>
        <taxon>Flemingia</taxon>
    </lineage>
</organism>
<protein>
    <submittedName>
        <fullName evidence="2">Uncharacterized protein</fullName>
    </submittedName>
</protein>
<proteinExistence type="predicted"/>
<dbReference type="EMBL" id="JBGMDY010000004">
    <property type="protein sequence ID" value="KAL2336181.1"/>
    <property type="molecule type" value="Genomic_DNA"/>
</dbReference>
<evidence type="ECO:0000313" key="2">
    <source>
        <dbReference type="EMBL" id="KAL2336181.1"/>
    </source>
</evidence>
<reference evidence="2 3" key="1">
    <citation type="submission" date="2024-08" db="EMBL/GenBank/DDBJ databases">
        <title>Insights into the chromosomal genome structure of Flemingia macrophylla.</title>
        <authorList>
            <person name="Ding Y."/>
            <person name="Zhao Y."/>
            <person name="Bi W."/>
            <person name="Wu M."/>
            <person name="Zhao G."/>
            <person name="Gong Y."/>
            <person name="Li W."/>
            <person name="Zhang P."/>
        </authorList>
    </citation>
    <scope>NUCLEOTIDE SEQUENCE [LARGE SCALE GENOMIC DNA]</scope>
    <source>
        <strain evidence="2">DYQJB</strain>
        <tissue evidence="2">Leaf</tissue>
    </source>
</reference>
<name>A0ABD1MKE0_9FABA</name>
<dbReference type="Proteomes" id="UP001603857">
    <property type="component" value="Unassembled WGS sequence"/>
</dbReference>
<evidence type="ECO:0000313" key="3">
    <source>
        <dbReference type="Proteomes" id="UP001603857"/>
    </source>
</evidence>
<sequence>MAEPVGLNRASSCESVNNYASNLAPVYAIDSQKAVSDPINKCPELPIDLNKSPPPDSSNDENEFVLVFDEGDFAASGIGKSERPNGGVEDCSSFWVNKKKNFLKWLSATANIFKKKKNERAD</sequence>
<evidence type="ECO:0000256" key="1">
    <source>
        <dbReference type="SAM" id="MobiDB-lite"/>
    </source>
</evidence>
<comment type="caution">
    <text evidence="2">The sequence shown here is derived from an EMBL/GenBank/DDBJ whole genome shotgun (WGS) entry which is preliminary data.</text>
</comment>
<dbReference type="AlphaFoldDB" id="A0ABD1MKE0"/>
<accession>A0ABD1MKE0</accession>
<keyword evidence="3" id="KW-1185">Reference proteome</keyword>
<feature type="region of interest" description="Disordered" evidence="1">
    <location>
        <begin position="43"/>
        <end position="62"/>
    </location>
</feature>